<dbReference type="AlphaFoldDB" id="A0A8J6FQL9"/>
<gene>
    <name evidence="1" type="ORF">GDO78_000672</name>
</gene>
<evidence type="ECO:0000313" key="1">
    <source>
        <dbReference type="EMBL" id="KAG9492282.1"/>
    </source>
</evidence>
<sequence length="260" mass="29524">MAAVSHSQPLRQPCLYHSSSKVIVNVKKPLQPIQMTCKQVALEMFSLCTQLDILIRGEVQHLQEQVVDDIILGESDIFHMLGEELVERMKECLSHLPEPAPCLEDYLDTSGLSVLFPRVEIYIIHERPVDILERPPMDDYYAHIGKLNQLLVLSQQLEDDVKHLGSHKYVAHQLSVLYKVLSYFNGCLYLDVLKRDIETNFKSVKFALTSCEGSRQEPLLPGHLLTWLLGLTQTIITTVSLLPEELTGEIMPVLAFSLSY</sequence>
<reference evidence="1" key="1">
    <citation type="thesis" date="2020" institute="ProQuest LLC" country="789 East Eisenhower Parkway, Ann Arbor, MI, USA">
        <title>Comparative Genomics and Chromosome Evolution.</title>
        <authorList>
            <person name="Mudd A.B."/>
        </authorList>
    </citation>
    <scope>NUCLEOTIDE SEQUENCE</scope>
    <source>
        <strain evidence="1">HN-11 Male</strain>
        <tissue evidence="1">Kidney and liver</tissue>
    </source>
</reference>
<protein>
    <submittedName>
        <fullName evidence="1">Uncharacterized protein</fullName>
    </submittedName>
</protein>
<name>A0A8J6FQL9_ELECQ</name>
<keyword evidence="2" id="KW-1185">Reference proteome</keyword>
<dbReference type="OrthoDB" id="533331at2759"/>
<organism evidence="1 2">
    <name type="scientific">Eleutherodactylus coqui</name>
    <name type="common">Puerto Rican coqui</name>
    <dbReference type="NCBI Taxonomy" id="57060"/>
    <lineage>
        <taxon>Eukaryota</taxon>
        <taxon>Metazoa</taxon>
        <taxon>Chordata</taxon>
        <taxon>Craniata</taxon>
        <taxon>Vertebrata</taxon>
        <taxon>Euteleostomi</taxon>
        <taxon>Amphibia</taxon>
        <taxon>Batrachia</taxon>
        <taxon>Anura</taxon>
        <taxon>Neobatrachia</taxon>
        <taxon>Hyloidea</taxon>
        <taxon>Eleutherodactylidae</taxon>
        <taxon>Eleutherodactylinae</taxon>
        <taxon>Eleutherodactylus</taxon>
        <taxon>Eleutherodactylus</taxon>
    </lineage>
</organism>
<dbReference type="EMBL" id="WNTK01000001">
    <property type="protein sequence ID" value="KAG9492282.1"/>
    <property type="molecule type" value="Genomic_DNA"/>
</dbReference>
<accession>A0A8J6FQL9</accession>
<proteinExistence type="predicted"/>
<dbReference type="Proteomes" id="UP000770717">
    <property type="component" value="Unassembled WGS sequence"/>
</dbReference>
<evidence type="ECO:0000313" key="2">
    <source>
        <dbReference type="Proteomes" id="UP000770717"/>
    </source>
</evidence>
<comment type="caution">
    <text evidence="1">The sequence shown here is derived from an EMBL/GenBank/DDBJ whole genome shotgun (WGS) entry which is preliminary data.</text>
</comment>